<dbReference type="HOGENOM" id="CLU_160472_2_0_2"/>
<dbReference type="RefSeq" id="WP_013193589.1">
    <property type="nucleotide sequence ID" value="NC_014253.1"/>
</dbReference>
<dbReference type="KEGG" id="mev:Metev_0089"/>
<dbReference type="STRING" id="644295.Metev_0089"/>
<dbReference type="Proteomes" id="UP000000391">
    <property type="component" value="Chromosome"/>
</dbReference>
<reference evidence="1 2" key="1">
    <citation type="submission" date="2010-06" db="EMBL/GenBank/DDBJ databases">
        <title>Complete sequence chromosome of Methanohalobium evestigatum Z-7303.</title>
        <authorList>
            <consortium name="US DOE Joint Genome Institute"/>
            <person name="Lucas S."/>
            <person name="Copeland A."/>
            <person name="Lapidus A."/>
            <person name="Cheng J.-F."/>
            <person name="Bruce D."/>
            <person name="Goodwin L."/>
            <person name="Pitluck S."/>
            <person name="Saunders E."/>
            <person name="Detter J.C."/>
            <person name="Han C."/>
            <person name="Tapia R."/>
            <person name="Land M."/>
            <person name="Hauser L."/>
            <person name="Kyrpides N."/>
            <person name="Mikhailova N."/>
            <person name="Sieprawska-Lupa M."/>
            <person name="Whitman W.B."/>
            <person name="Anderson I."/>
            <person name="Woyke T."/>
        </authorList>
    </citation>
    <scope>NUCLEOTIDE SEQUENCE [LARGE SCALE GENOMIC DNA]</scope>
    <source>
        <strain evidence="2">ATCC BAA-1072 / DSM 3721 / NBRC 107634 / OCM 161 / Z-7303</strain>
    </source>
</reference>
<dbReference type="SUPFAM" id="SSF102891">
    <property type="entry name" value="Hypothetical protein Ta1206"/>
    <property type="match status" value="1"/>
</dbReference>
<evidence type="ECO:0000313" key="2">
    <source>
        <dbReference type="Proteomes" id="UP000000391"/>
    </source>
</evidence>
<protein>
    <recommendedName>
        <fullName evidence="3">DUF1805 domain-containing protein</fullName>
    </recommendedName>
</protein>
<dbReference type="OrthoDB" id="120833at2157"/>
<dbReference type="Gene3D" id="3.30.1980.10">
    <property type="entry name" value="Hypothetical protein YunC"/>
    <property type="match status" value="1"/>
</dbReference>
<dbReference type="InterPro" id="IPR036493">
    <property type="entry name" value="YunC_sf"/>
</dbReference>
<dbReference type="EMBL" id="CP002069">
    <property type="protein sequence ID" value="ADI73021.1"/>
    <property type="molecule type" value="Genomic_DNA"/>
</dbReference>
<dbReference type="GeneID" id="9345700"/>
<accession>D7E5Z9</accession>
<dbReference type="InterPro" id="IPR014931">
    <property type="entry name" value="DUF1805"/>
</dbReference>
<gene>
    <name evidence="1" type="ordered locus">Metev_0089</name>
</gene>
<keyword evidence="2" id="KW-1185">Reference proteome</keyword>
<dbReference type="AlphaFoldDB" id="D7E5Z9"/>
<name>D7E5Z9_METEZ</name>
<evidence type="ECO:0008006" key="3">
    <source>
        <dbReference type="Google" id="ProtNLM"/>
    </source>
</evidence>
<evidence type="ECO:0000313" key="1">
    <source>
        <dbReference type="EMBL" id="ADI73021.1"/>
    </source>
</evidence>
<sequence length="95" mass="10151">MIIEQVNLHNGTGLGLNFNMHNAPIIVIKADKGFVMCGYLDINAANKLGDAAAKVKGVNSFEDVLNAKIIEASQPAKEMGIDTGMTGKEALEKMF</sequence>
<dbReference type="Pfam" id="PF08827">
    <property type="entry name" value="DUF1805"/>
    <property type="match status" value="1"/>
</dbReference>
<organism evidence="1 2">
    <name type="scientific">Methanohalobium evestigatum (strain ATCC BAA-1072 / DSM 3721 / NBRC 107634 / OCM 161 / Z-7303)</name>
    <dbReference type="NCBI Taxonomy" id="644295"/>
    <lineage>
        <taxon>Archaea</taxon>
        <taxon>Methanobacteriati</taxon>
        <taxon>Methanobacteriota</taxon>
        <taxon>Stenosarchaea group</taxon>
        <taxon>Methanomicrobia</taxon>
        <taxon>Methanosarcinales</taxon>
        <taxon>Methanosarcinaceae</taxon>
        <taxon>Methanohalobium</taxon>
    </lineage>
</organism>
<proteinExistence type="predicted"/>